<keyword evidence="2" id="KW-1185">Reference proteome</keyword>
<dbReference type="AlphaFoldDB" id="A0A927GIX4"/>
<dbReference type="EMBL" id="JACXAD010000007">
    <property type="protein sequence ID" value="MBD2767815.1"/>
    <property type="molecule type" value="Genomic_DNA"/>
</dbReference>
<dbReference type="Proteomes" id="UP000612233">
    <property type="component" value="Unassembled WGS sequence"/>
</dbReference>
<proteinExistence type="predicted"/>
<reference evidence="1" key="1">
    <citation type="submission" date="2020-09" db="EMBL/GenBank/DDBJ databases">
        <authorList>
            <person name="Kim M.K."/>
        </authorList>
    </citation>
    <scope>NUCLEOTIDE SEQUENCE</scope>
    <source>
        <strain evidence="1">BT664</strain>
    </source>
</reference>
<sequence>MDKAQIISFAKKISERLESDSRSISTKLIKEVQQNTFKCKIRDNKDITFDLKFFDASGTIESLVLKKSDSTHISQRYIIILRSSGTESSFSATDQDQIKGTENADLYEALKTLYNSIQQASKKNLSSDLDKFIAD</sequence>
<dbReference type="RefSeq" id="WP_191004636.1">
    <property type="nucleotide sequence ID" value="NZ_JACXAD010000007.1"/>
</dbReference>
<gene>
    <name evidence="1" type="ORF">IC235_07905</name>
</gene>
<organism evidence="1 2">
    <name type="scientific">Hymenobacter montanus</name>
    <dbReference type="NCBI Taxonomy" id="2771359"/>
    <lineage>
        <taxon>Bacteria</taxon>
        <taxon>Pseudomonadati</taxon>
        <taxon>Bacteroidota</taxon>
        <taxon>Cytophagia</taxon>
        <taxon>Cytophagales</taxon>
        <taxon>Hymenobacteraceae</taxon>
        <taxon>Hymenobacter</taxon>
    </lineage>
</organism>
<accession>A0A927GIX4</accession>
<evidence type="ECO:0000313" key="2">
    <source>
        <dbReference type="Proteomes" id="UP000612233"/>
    </source>
</evidence>
<protein>
    <submittedName>
        <fullName evidence="1">Uncharacterized protein</fullName>
    </submittedName>
</protein>
<comment type="caution">
    <text evidence="1">The sequence shown here is derived from an EMBL/GenBank/DDBJ whole genome shotgun (WGS) entry which is preliminary data.</text>
</comment>
<name>A0A927GIX4_9BACT</name>
<evidence type="ECO:0000313" key="1">
    <source>
        <dbReference type="EMBL" id="MBD2767815.1"/>
    </source>
</evidence>